<keyword evidence="12" id="KW-1185">Reference proteome</keyword>
<dbReference type="InterPro" id="IPR029039">
    <property type="entry name" value="Flavoprotein-like_sf"/>
</dbReference>
<dbReference type="PANTHER" id="PTHR42809:SF1">
    <property type="entry name" value="FLAVODOXIN 1"/>
    <property type="match status" value="1"/>
</dbReference>
<dbReference type="InterPro" id="IPR010088">
    <property type="entry name" value="RNR_flavodoxin"/>
</dbReference>
<organism evidence="9 11">
    <name type="scientific">Lederbergia galactosidilytica</name>
    <dbReference type="NCBI Taxonomy" id="217031"/>
    <lineage>
        <taxon>Bacteria</taxon>
        <taxon>Bacillati</taxon>
        <taxon>Bacillota</taxon>
        <taxon>Bacilli</taxon>
        <taxon>Bacillales</taxon>
        <taxon>Bacillaceae</taxon>
        <taxon>Lederbergia</taxon>
    </lineage>
</organism>
<evidence type="ECO:0000313" key="10">
    <source>
        <dbReference type="EMBL" id="OAK72235.1"/>
    </source>
</evidence>
<evidence type="ECO:0000259" key="8">
    <source>
        <dbReference type="PROSITE" id="PS50902"/>
    </source>
</evidence>
<evidence type="ECO:0000313" key="12">
    <source>
        <dbReference type="Proteomes" id="UP000077881"/>
    </source>
</evidence>
<dbReference type="EMBL" id="LGPB01000136">
    <property type="protein sequence ID" value="KRG10591.1"/>
    <property type="molecule type" value="Genomic_DNA"/>
</dbReference>
<evidence type="ECO:0000313" key="9">
    <source>
        <dbReference type="EMBL" id="KRG10591.1"/>
    </source>
</evidence>
<accession>A0A0Q9XQU2</accession>
<sequence>MVRILICYASYSGNTKEVAELINQRLQQENFCTDLYWIGAGKIPDPSHYDVFMIGSFTWDKGATPDEVKDFVYEIGYKPPNVFVFGTGDTQFGGDDLFCHAAKKLAKFYHSPYPPLKIEQSPRGSQEEKVIQWTEGVIEHCPQCLVK</sequence>
<comment type="cofactor">
    <cofactor evidence="1">
        <name>FMN</name>
        <dbReference type="ChEBI" id="CHEBI:58210"/>
    </cofactor>
</comment>
<dbReference type="AlphaFoldDB" id="A0A0Q9XQU2"/>
<name>A0A0Q9XQU2_9BACI</name>
<evidence type="ECO:0000256" key="1">
    <source>
        <dbReference type="ARBA" id="ARBA00001917"/>
    </source>
</evidence>
<evidence type="ECO:0000256" key="7">
    <source>
        <dbReference type="ARBA" id="ARBA00022982"/>
    </source>
</evidence>
<evidence type="ECO:0000256" key="6">
    <source>
        <dbReference type="ARBA" id="ARBA00022643"/>
    </source>
</evidence>
<dbReference type="Proteomes" id="UP000077881">
    <property type="component" value="Unassembled WGS sequence"/>
</dbReference>
<dbReference type="EMBL" id="LDJR01000041">
    <property type="protein sequence ID" value="OAK72235.1"/>
    <property type="molecule type" value="Genomic_DNA"/>
</dbReference>
<dbReference type="Gene3D" id="3.40.50.360">
    <property type="match status" value="1"/>
</dbReference>
<dbReference type="Proteomes" id="UP000053881">
    <property type="component" value="Unassembled WGS sequence"/>
</dbReference>
<reference evidence="9 11" key="2">
    <citation type="submission" date="2015-06" db="EMBL/GenBank/DDBJ databases">
        <title>Genome sequencing project of Bacillus galactosidilyticus PL133.</title>
        <authorList>
            <person name="Gaiero J."/>
            <person name="Nicol R."/>
            <person name="Habash M."/>
        </authorList>
    </citation>
    <scope>NUCLEOTIDE SEQUENCE [LARGE SCALE GENOMIC DNA]</scope>
    <source>
        <strain evidence="9 11">PL133</strain>
    </source>
</reference>
<dbReference type="SUPFAM" id="SSF52218">
    <property type="entry name" value="Flavoproteins"/>
    <property type="match status" value="1"/>
</dbReference>
<evidence type="ECO:0000256" key="5">
    <source>
        <dbReference type="ARBA" id="ARBA00022630"/>
    </source>
</evidence>
<dbReference type="PANTHER" id="PTHR42809">
    <property type="entry name" value="FLAVODOXIN 2"/>
    <property type="match status" value="1"/>
</dbReference>
<feature type="domain" description="Flavodoxin-like" evidence="8">
    <location>
        <begin position="4"/>
        <end position="138"/>
    </location>
</feature>
<evidence type="ECO:0000256" key="2">
    <source>
        <dbReference type="ARBA" id="ARBA00003297"/>
    </source>
</evidence>
<dbReference type="OrthoDB" id="9790745at2"/>
<evidence type="ECO:0000256" key="3">
    <source>
        <dbReference type="ARBA" id="ARBA00005267"/>
    </source>
</evidence>
<protein>
    <submittedName>
        <fullName evidence="9">Flavodoxin</fullName>
    </submittedName>
</protein>
<comment type="caution">
    <text evidence="9">The sequence shown here is derived from an EMBL/GenBank/DDBJ whole genome shotgun (WGS) entry which is preliminary data.</text>
</comment>
<proteinExistence type="inferred from homology"/>
<evidence type="ECO:0000256" key="4">
    <source>
        <dbReference type="ARBA" id="ARBA00022448"/>
    </source>
</evidence>
<dbReference type="GO" id="GO:0016651">
    <property type="term" value="F:oxidoreductase activity, acting on NAD(P)H"/>
    <property type="evidence" value="ECO:0007669"/>
    <property type="project" value="UniProtKB-ARBA"/>
</dbReference>
<dbReference type="GO" id="GO:0010181">
    <property type="term" value="F:FMN binding"/>
    <property type="evidence" value="ECO:0007669"/>
    <property type="project" value="InterPro"/>
</dbReference>
<comment type="function">
    <text evidence="2">Low-potential electron donor to a number of redox enzymes.</text>
</comment>
<reference evidence="10 12" key="1">
    <citation type="submission" date="2015-05" db="EMBL/GenBank/DDBJ databases">
        <title>Comparison of genome.</title>
        <authorList>
            <person name="Zheng Z."/>
            <person name="Sun M."/>
        </authorList>
    </citation>
    <scope>NUCLEOTIDE SEQUENCE [LARGE SCALE GENOMIC DNA]</scope>
    <source>
        <strain evidence="10 12">G25-74</strain>
    </source>
</reference>
<keyword evidence="6" id="KW-0288">FMN</keyword>
<dbReference type="NCBIfam" id="TIGR01754">
    <property type="entry name" value="flav_RNR"/>
    <property type="match status" value="1"/>
</dbReference>
<evidence type="ECO:0000313" key="11">
    <source>
        <dbReference type="Proteomes" id="UP000053881"/>
    </source>
</evidence>
<dbReference type="InterPro" id="IPR050619">
    <property type="entry name" value="Flavodoxin"/>
</dbReference>
<dbReference type="Pfam" id="PF00258">
    <property type="entry name" value="Flavodoxin_1"/>
    <property type="match status" value="1"/>
</dbReference>
<dbReference type="PROSITE" id="PS50902">
    <property type="entry name" value="FLAVODOXIN_LIKE"/>
    <property type="match status" value="1"/>
</dbReference>
<keyword evidence="4" id="KW-0813">Transport</keyword>
<dbReference type="STRING" id="217031.ABB05_09400"/>
<dbReference type="InterPro" id="IPR008254">
    <property type="entry name" value="Flavodoxin/NO_synth"/>
</dbReference>
<keyword evidence="5" id="KW-0285">Flavoprotein</keyword>
<keyword evidence="7" id="KW-0249">Electron transport</keyword>
<comment type="similarity">
    <text evidence="3">Belongs to the flavodoxin family.</text>
</comment>
<gene>
    <name evidence="10" type="ORF">ABB05_09400</name>
    <name evidence="9" type="ORF">ACA29_20660</name>
</gene>
<dbReference type="NCBIfam" id="NF006747">
    <property type="entry name" value="PRK09271.1"/>
    <property type="match status" value="1"/>
</dbReference>
<dbReference type="PATRIC" id="fig|217031.4.peg.7025"/>